<gene>
    <name evidence="1" type="ORF">ANN_03346</name>
</gene>
<evidence type="ECO:0000313" key="1">
    <source>
        <dbReference type="EMBL" id="KAJ4451868.1"/>
    </source>
</evidence>
<dbReference type="EMBL" id="JAJSOF020000001">
    <property type="protein sequence ID" value="KAJ4451868.1"/>
    <property type="molecule type" value="Genomic_DNA"/>
</dbReference>
<accession>A0ABQ8TZY9</accession>
<proteinExistence type="predicted"/>
<name>A0ABQ8TZY9_PERAM</name>
<dbReference type="Proteomes" id="UP001148838">
    <property type="component" value="Unassembled WGS sequence"/>
</dbReference>
<comment type="caution">
    <text evidence="1">The sequence shown here is derived from an EMBL/GenBank/DDBJ whole genome shotgun (WGS) entry which is preliminary data.</text>
</comment>
<protein>
    <submittedName>
        <fullName evidence="1">Uncharacterized protein</fullName>
    </submittedName>
</protein>
<organism evidence="1 2">
    <name type="scientific">Periplaneta americana</name>
    <name type="common">American cockroach</name>
    <name type="synonym">Blatta americana</name>
    <dbReference type="NCBI Taxonomy" id="6978"/>
    <lineage>
        <taxon>Eukaryota</taxon>
        <taxon>Metazoa</taxon>
        <taxon>Ecdysozoa</taxon>
        <taxon>Arthropoda</taxon>
        <taxon>Hexapoda</taxon>
        <taxon>Insecta</taxon>
        <taxon>Pterygota</taxon>
        <taxon>Neoptera</taxon>
        <taxon>Polyneoptera</taxon>
        <taxon>Dictyoptera</taxon>
        <taxon>Blattodea</taxon>
        <taxon>Blattoidea</taxon>
        <taxon>Blattidae</taxon>
        <taxon>Blattinae</taxon>
        <taxon>Periplaneta</taxon>
    </lineage>
</organism>
<evidence type="ECO:0000313" key="2">
    <source>
        <dbReference type="Proteomes" id="UP001148838"/>
    </source>
</evidence>
<sequence>MDRACRSYDSKLFRWPPRFLDLTNLDFFSRGYVKDGVYVPDLPQAMLDMRELITGAIASIDRTMLQGAWEEFNYGLVMCRDTIGGGSYSTSVRTIQQGAKKCYKYGRYCEVNVVNKLRKQPNLVPNIKTQAYASNLPTQYGKKNPVTFSEKQSKERGATQPYRHDRRPITAESLKWKWGGHVTRMDHRRWTHRLTLWDPWIGRRRVGRQTTRCADFFKKKAGAHWTSSTRDRQLWRNLEATVLSV</sequence>
<keyword evidence="2" id="KW-1185">Reference proteome</keyword>
<reference evidence="1 2" key="1">
    <citation type="journal article" date="2022" name="Allergy">
        <title>Genome assembly and annotation of Periplaneta americana reveal a comprehensive cockroach allergen profile.</title>
        <authorList>
            <person name="Wang L."/>
            <person name="Xiong Q."/>
            <person name="Saelim N."/>
            <person name="Wang L."/>
            <person name="Nong W."/>
            <person name="Wan A.T."/>
            <person name="Shi M."/>
            <person name="Liu X."/>
            <person name="Cao Q."/>
            <person name="Hui J.H.L."/>
            <person name="Sookrung N."/>
            <person name="Leung T.F."/>
            <person name="Tungtrongchitr A."/>
            <person name="Tsui S.K.W."/>
        </authorList>
    </citation>
    <scope>NUCLEOTIDE SEQUENCE [LARGE SCALE GENOMIC DNA]</scope>
    <source>
        <strain evidence="1">PWHHKU_190912</strain>
    </source>
</reference>